<keyword evidence="1" id="KW-1133">Transmembrane helix</keyword>
<dbReference type="Proteomes" id="UP001209535">
    <property type="component" value="Unassembled WGS sequence"/>
</dbReference>
<dbReference type="EMBL" id="JAOVQO010000002">
    <property type="protein sequence ID" value="MCU9846913.1"/>
    <property type="molecule type" value="Genomic_DNA"/>
</dbReference>
<evidence type="ECO:0000313" key="2">
    <source>
        <dbReference type="EMBL" id="MCU9846913.1"/>
    </source>
</evidence>
<evidence type="ECO:0000256" key="1">
    <source>
        <dbReference type="SAM" id="Phobius"/>
    </source>
</evidence>
<organism evidence="2 3">
    <name type="scientific">Albidovulum salinarum</name>
    <dbReference type="NCBI Taxonomy" id="2984153"/>
    <lineage>
        <taxon>Bacteria</taxon>
        <taxon>Pseudomonadati</taxon>
        <taxon>Pseudomonadota</taxon>
        <taxon>Alphaproteobacteria</taxon>
        <taxon>Rhodobacterales</taxon>
        <taxon>Paracoccaceae</taxon>
        <taxon>Albidovulum</taxon>
    </lineage>
</organism>
<protein>
    <submittedName>
        <fullName evidence="2">Uncharacterized protein</fullName>
    </submittedName>
</protein>
<evidence type="ECO:0000313" key="3">
    <source>
        <dbReference type="Proteomes" id="UP001209535"/>
    </source>
</evidence>
<keyword evidence="3" id="KW-1185">Reference proteome</keyword>
<feature type="transmembrane region" description="Helical" evidence="1">
    <location>
        <begin position="31"/>
        <end position="51"/>
    </location>
</feature>
<proteinExistence type="predicted"/>
<comment type="caution">
    <text evidence="2">The sequence shown here is derived from an EMBL/GenBank/DDBJ whole genome shotgun (WGS) entry which is preliminary data.</text>
</comment>
<accession>A0ABT2WZ00</accession>
<name>A0ABT2WZ00_9RHOB</name>
<keyword evidence="1" id="KW-0472">Membrane</keyword>
<sequence>MTERKADKGKVGGEGPPERVPFMQQVLDNPFLLLFLGITVPAVLYTIWGVMEIASIPVFE</sequence>
<keyword evidence="1" id="KW-0812">Transmembrane</keyword>
<gene>
    <name evidence="2" type="ORF">OEZ60_02745</name>
</gene>
<reference evidence="2 3" key="1">
    <citation type="submission" date="2022-10" db="EMBL/GenBank/DDBJ databases">
        <title>Defluviimonas sp. nov., isolated from ocean surface sediments.</title>
        <authorList>
            <person name="He W."/>
            <person name="Wang L."/>
            <person name="Zhang D.-F."/>
        </authorList>
    </citation>
    <scope>NUCLEOTIDE SEQUENCE [LARGE SCALE GENOMIC DNA]</scope>
    <source>
        <strain evidence="2 3">WL0024</strain>
    </source>
</reference>
<dbReference type="RefSeq" id="WP_263332987.1">
    <property type="nucleotide sequence ID" value="NZ_JAOVQO010000002.1"/>
</dbReference>